<accession>A0A6A4HXU4</accession>
<dbReference type="Proteomes" id="UP000799118">
    <property type="component" value="Unassembled WGS sequence"/>
</dbReference>
<sequence length="298" mass="32657">MGSCKGCLEVYPGLPDGVLCSKCKKLVKGLTKVEVEALQVFNSLIDILTSSNVCVPKCQPLCRHCGAHSLFLPGRYCGRCSARGHGEERDEDPSTATHVGQHAQAFSSSASEHCLNQPKSQPKQKLNPNLLKAATVNTQKAHLKNLTKAQTIHVELSLMLLDEKGKNHKCQLAPFLDTFDVNDPIDAALLTLSEKLKTSFLQSPYSCQFPDADFDFSFASCMLNSLSGRKSLSINKKAISFKANLESLYTHLVNSGYLSNMNKDACRLCLQIVVPISWDTDDHDLSSKALRNNAKAQT</sequence>
<dbReference type="AlphaFoldDB" id="A0A6A4HXU4"/>
<proteinExistence type="predicted"/>
<dbReference type="EMBL" id="ML769429">
    <property type="protein sequence ID" value="KAE9403056.1"/>
    <property type="molecule type" value="Genomic_DNA"/>
</dbReference>
<reference evidence="1" key="1">
    <citation type="journal article" date="2019" name="Environ. Microbiol.">
        <title>Fungal ecological strategies reflected in gene transcription - a case study of two litter decomposers.</title>
        <authorList>
            <person name="Barbi F."/>
            <person name="Kohler A."/>
            <person name="Barry K."/>
            <person name="Baskaran P."/>
            <person name="Daum C."/>
            <person name="Fauchery L."/>
            <person name="Ihrmark K."/>
            <person name="Kuo A."/>
            <person name="LaButti K."/>
            <person name="Lipzen A."/>
            <person name="Morin E."/>
            <person name="Grigoriev I.V."/>
            <person name="Henrissat B."/>
            <person name="Lindahl B."/>
            <person name="Martin F."/>
        </authorList>
    </citation>
    <scope>NUCLEOTIDE SEQUENCE</scope>
    <source>
        <strain evidence="1">JB14</strain>
    </source>
</reference>
<evidence type="ECO:0000313" key="2">
    <source>
        <dbReference type="Proteomes" id="UP000799118"/>
    </source>
</evidence>
<keyword evidence="2" id="KW-1185">Reference proteome</keyword>
<dbReference type="OrthoDB" id="301415at2759"/>
<evidence type="ECO:0000313" key="1">
    <source>
        <dbReference type="EMBL" id="KAE9403056.1"/>
    </source>
</evidence>
<protein>
    <submittedName>
        <fullName evidence="1">Uncharacterized protein</fullName>
    </submittedName>
</protein>
<gene>
    <name evidence="1" type="ORF">BT96DRAFT_512449</name>
</gene>
<name>A0A6A4HXU4_9AGAR</name>
<organism evidence="1 2">
    <name type="scientific">Gymnopus androsaceus JB14</name>
    <dbReference type="NCBI Taxonomy" id="1447944"/>
    <lineage>
        <taxon>Eukaryota</taxon>
        <taxon>Fungi</taxon>
        <taxon>Dikarya</taxon>
        <taxon>Basidiomycota</taxon>
        <taxon>Agaricomycotina</taxon>
        <taxon>Agaricomycetes</taxon>
        <taxon>Agaricomycetidae</taxon>
        <taxon>Agaricales</taxon>
        <taxon>Marasmiineae</taxon>
        <taxon>Omphalotaceae</taxon>
        <taxon>Gymnopus</taxon>
    </lineage>
</organism>